<evidence type="ECO:0000256" key="2">
    <source>
        <dbReference type="SAM" id="Phobius"/>
    </source>
</evidence>
<evidence type="ECO:0000256" key="1">
    <source>
        <dbReference type="SAM" id="MobiDB-lite"/>
    </source>
</evidence>
<keyword evidence="2" id="KW-0812">Transmembrane</keyword>
<dbReference type="AlphaFoldDB" id="A0A166NSR0"/>
<feature type="region of interest" description="Disordered" evidence="1">
    <location>
        <begin position="319"/>
        <end position="398"/>
    </location>
</feature>
<organism evidence="3">
    <name type="scientific">Athelia psychrophila</name>
    <dbReference type="NCBI Taxonomy" id="1759441"/>
    <lineage>
        <taxon>Eukaryota</taxon>
        <taxon>Fungi</taxon>
        <taxon>Dikarya</taxon>
        <taxon>Basidiomycota</taxon>
        <taxon>Agaricomycotina</taxon>
        <taxon>Agaricomycetes</taxon>
        <taxon>Agaricomycetidae</taxon>
        <taxon>Atheliales</taxon>
        <taxon>Atheliaceae</taxon>
        <taxon>Athelia</taxon>
    </lineage>
</organism>
<feature type="compositionally biased region" description="Low complexity" evidence="1">
    <location>
        <begin position="355"/>
        <end position="375"/>
    </location>
</feature>
<feature type="region of interest" description="Disordered" evidence="1">
    <location>
        <begin position="411"/>
        <end position="453"/>
    </location>
</feature>
<evidence type="ECO:0000313" key="3">
    <source>
        <dbReference type="EMBL" id="KZP25338.1"/>
    </source>
</evidence>
<reference evidence="3" key="1">
    <citation type="journal article" date="2016" name="Mol. Biol. Evol.">
        <title>Comparative Genomics of Early-Diverging Mushroom-Forming Fungi Provides Insights into the Origins of Lignocellulose Decay Capabilities.</title>
        <authorList>
            <person name="Nagy L.G."/>
            <person name="Riley R."/>
            <person name="Tritt A."/>
            <person name="Adam C."/>
            <person name="Daum C."/>
            <person name="Floudas D."/>
            <person name="Sun H."/>
            <person name="Yadav J.S."/>
            <person name="Pangilinan J."/>
            <person name="Larsson K.H."/>
            <person name="Matsuura K."/>
            <person name="Barry K."/>
            <person name="Labutti K."/>
            <person name="Kuo R."/>
            <person name="Ohm R.A."/>
            <person name="Bhattacharya S.S."/>
            <person name="Shirouzu T."/>
            <person name="Yoshinaga Y."/>
            <person name="Martin F.M."/>
            <person name="Grigoriev I.V."/>
            <person name="Hibbett D.S."/>
        </authorList>
    </citation>
    <scope>NUCLEOTIDE SEQUENCE [LARGE SCALE GENOMIC DNA]</scope>
    <source>
        <strain evidence="3">CBS 109695</strain>
    </source>
</reference>
<feature type="region of interest" description="Disordered" evidence="1">
    <location>
        <begin position="1"/>
        <end position="46"/>
    </location>
</feature>
<feature type="compositionally biased region" description="Low complexity" evidence="1">
    <location>
        <begin position="119"/>
        <end position="131"/>
    </location>
</feature>
<feature type="compositionally biased region" description="Low complexity" evidence="1">
    <location>
        <begin position="411"/>
        <end position="427"/>
    </location>
</feature>
<dbReference type="OrthoDB" id="2756128at2759"/>
<keyword evidence="2" id="KW-1133">Transmembrane helix</keyword>
<feature type="region of interest" description="Disordered" evidence="1">
    <location>
        <begin position="119"/>
        <end position="146"/>
    </location>
</feature>
<feature type="compositionally biased region" description="Basic and acidic residues" evidence="1">
    <location>
        <begin position="633"/>
        <end position="644"/>
    </location>
</feature>
<feature type="transmembrane region" description="Helical" evidence="2">
    <location>
        <begin position="219"/>
        <end position="241"/>
    </location>
</feature>
<name>A0A166NSR0_9AGAM</name>
<protein>
    <submittedName>
        <fullName evidence="3">Uncharacterized protein</fullName>
    </submittedName>
</protein>
<feature type="compositionally biased region" description="Polar residues" evidence="1">
    <location>
        <begin position="337"/>
        <end position="354"/>
    </location>
</feature>
<dbReference type="EMBL" id="KV417521">
    <property type="protein sequence ID" value="KZP25338.1"/>
    <property type="molecule type" value="Genomic_DNA"/>
</dbReference>
<proteinExistence type="predicted"/>
<sequence length="665" mass="71592">MAKRKMGGGDPIHDIALPPQSTSVYPKPSGSEQRRRRRTTQLTAAGPSSGVLSLLATISAASYPVNGSPLPTPPPFLCPSIVREGSASSCDPIAQLYIRDNLVPIGEVDASTSSLSLLAPTTTAAPSPSSSHKSRQRPTLADRFEEGADGQWRRVDKYTIYGSTVCLSCTTDAATGLVAEASTSSSASSTTATTKDRYDVATPAGWSSPPFVNTTRLKLILTVSLVLSFFICGIMIAASLWRRRRNKRRKAQKNKEGYDEEYRLKKRKWKRRGREQGEGAREALLLQEQQARVTQKFWALSTARWNASIRLSMMRRRNERRMGPQSQFTTSQSNSSAVSTLQQPASISEATATGVSVSRPASPSPSMAEASPRASLALDRTRGSTSPPRSPSPPAYIRPRAASPLVAKVSPVPAPASSCAPPTLAPSIDDNTNDETNSHNHNHHDPDYTASIPSGEGPISYSDSEINSFPLPNSHPPYPMTYSDSSPAAHVATDDKALLARMADLASAPPPLDAHDHHHTLAHDLEVSAPAWQDEELEMALDMEVSQRASTSAINAHFPLPPPPAAHAGTSGFYEYHTGFASEEPAADFPSAPATEDEEANMAHAPSAPPLELESESDHAAAPVASAPGEWDWLEREDGRGDDRHRHRSLSASTLEFLPLPVYRA</sequence>
<accession>A0A166NSR0</accession>
<keyword evidence="2" id="KW-0472">Membrane</keyword>
<feature type="region of interest" description="Disordered" evidence="1">
    <location>
        <begin position="584"/>
        <end position="651"/>
    </location>
</feature>
<feature type="compositionally biased region" description="Low complexity" evidence="1">
    <location>
        <begin position="325"/>
        <end position="336"/>
    </location>
</feature>
<gene>
    <name evidence="3" type="ORF">FIBSPDRAFT_387938</name>
</gene>
<dbReference type="STRING" id="436010.A0A166NSR0"/>